<sequence>MMIAYPLGNQRLALQKYCSLFVTDGGQYSIPAEGEGAVQALAEGFSGQVRLGYINRPKASFSPDIPPYSACSFHESTVLPTQGDYSIQIKTLEASPDLKKIEVTLGSAIPTTAQVYFVSNDNAYPLTHNGALWQNSSNAVPVSSVFNYEHLYYMSHLSADRYEKNLVASLVQAATRNRSIDPYSSYSSTQPVEATAPEPRSFETGHLIVYCDAPAELLPSQYSATGKVMFVSAVDSSMVTTPASP</sequence>
<evidence type="ECO:0000313" key="2">
    <source>
        <dbReference type="Proteomes" id="UP000000305"/>
    </source>
</evidence>
<dbReference type="InParanoid" id="E9I3C7"/>
<name>E9I3C7_DAPPU</name>
<evidence type="ECO:0000313" key="1">
    <source>
        <dbReference type="EMBL" id="EFX61503.1"/>
    </source>
</evidence>
<dbReference type="KEGG" id="dpx:DAPPUDRAFT_121666"/>
<reference evidence="1 2" key="1">
    <citation type="journal article" date="2011" name="Science">
        <title>The ecoresponsive genome of Daphnia pulex.</title>
        <authorList>
            <person name="Colbourne J.K."/>
            <person name="Pfrender M.E."/>
            <person name="Gilbert D."/>
            <person name="Thomas W.K."/>
            <person name="Tucker A."/>
            <person name="Oakley T.H."/>
            <person name="Tokishita S."/>
            <person name="Aerts A."/>
            <person name="Arnold G.J."/>
            <person name="Basu M.K."/>
            <person name="Bauer D.J."/>
            <person name="Caceres C.E."/>
            <person name="Carmel L."/>
            <person name="Casola C."/>
            <person name="Choi J.H."/>
            <person name="Detter J.C."/>
            <person name="Dong Q."/>
            <person name="Dusheyko S."/>
            <person name="Eads B.D."/>
            <person name="Frohlich T."/>
            <person name="Geiler-Samerotte K.A."/>
            <person name="Gerlach D."/>
            <person name="Hatcher P."/>
            <person name="Jogdeo S."/>
            <person name="Krijgsveld J."/>
            <person name="Kriventseva E.V."/>
            <person name="Kultz D."/>
            <person name="Laforsch C."/>
            <person name="Lindquist E."/>
            <person name="Lopez J."/>
            <person name="Manak J.R."/>
            <person name="Muller J."/>
            <person name="Pangilinan J."/>
            <person name="Patwardhan R.P."/>
            <person name="Pitluck S."/>
            <person name="Pritham E.J."/>
            <person name="Rechtsteiner A."/>
            <person name="Rho M."/>
            <person name="Rogozin I.B."/>
            <person name="Sakarya O."/>
            <person name="Salamov A."/>
            <person name="Schaack S."/>
            <person name="Shapiro H."/>
            <person name="Shiga Y."/>
            <person name="Skalitzky C."/>
            <person name="Smith Z."/>
            <person name="Souvorov A."/>
            <person name="Sung W."/>
            <person name="Tang Z."/>
            <person name="Tsuchiya D."/>
            <person name="Tu H."/>
            <person name="Vos H."/>
            <person name="Wang M."/>
            <person name="Wolf Y.I."/>
            <person name="Yamagata H."/>
            <person name="Yamada T."/>
            <person name="Ye Y."/>
            <person name="Shaw J.R."/>
            <person name="Andrews J."/>
            <person name="Crease T.J."/>
            <person name="Tang H."/>
            <person name="Lucas S.M."/>
            <person name="Robertson H.M."/>
            <person name="Bork P."/>
            <person name="Koonin E.V."/>
            <person name="Zdobnov E.M."/>
            <person name="Grigoriev I.V."/>
            <person name="Lynch M."/>
            <person name="Boore J.L."/>
        </authorList>
    </citation>
    <scope>NUCLEOTIDE SEQUENCE [LARGE SCALE GENOMIC DNA]</scope>
</reference>
<accession>E9I3C7</accession>
<proteinExistence type="predicted"/>
<dbReference type="Proteomes" id="UP000000305">
    <property type="component" value="Unassembled WGS sequence"/>
</dbReference>
<dbReference type="EMBL" id="GL734487">
    <property type="protein sequence ID" value="EFX61503.1"/>
    <property type="molecule type" value="Genomic_DNA"/>
</dbReference>
<dbReference type="AlphaFoldDB" id="E9I3C7"/>
<gene>
    <name evidence="1" type="ORF">DAPPUDRAFT_121666</name>
</gene>
<protein>
    <submittedName>
        <fullName evidence="1">Uncharacterized protein</fullName>
    </submittedName>
</protein>
<keyword evidence="2" id="KW-1185">Reference proteome</keyword>
<organism evidence="1 2">
    <name type="scientific">Daphnia pulex</name>
    <name type="common">Water flea</name>
    <dbReference type="NCBI Taxonomy" id="6669"/>
    <lineage>
        <taxon>Eukaryota</taxon>
        <taxon>Metazoa</taxon>
        <taxon>Ecdysozoa</taxon>
        <taxon>Arthropoda</taxon>
        <taxon>Crustacea</taxon>
        <taxon>Branchiopoda</taxon>
        <taxon>Diplostraca</taxon>
        <taxon>Cladocera</taxon>
        <taxon>Anomopoda</taxon>
        <taxon>Daphniidae</taxon>
        <taxon>Daphnia</taxon>
    </lineage>
</organism>
<dbReference type="HOGENOM" id="CLU_1134554_0_0_1"/>